<dbReference type="EMBL" id="BARW01036403">
    <property type="protein sequence ID" value="GAJ17622.1"/>
    <property type="molecule type" value="Genomic_DNA"/>
</dbReference>
<feature type="non-terminal residue" evidence="1">
    <location>
        <position position="1"/>
    </location>
</feature>
<sequence length="29" mass="2868">ADVAGGLPATAPTVTGSGYEHIVVSLQEK</sequence>
<organism evidence="1">
    <name type="scientific">marine sediment metagenome</name>
    <dbReference type="NCBI Taxonomy" id="412755"/>
    <lineage>
        <taxon>unclassified sequences</taxon>
        <taxon>metagenomes</taxon>
        <taxon>ecological metagenomes</taxon>
    </lineage>
</organism>
<protein>
    <submittedName>
        <fullName evidence="1">Uncharacterized protein</fullName>
    </submittedName>
</protein>
<evidence type="ECO:0000313" key="1">
    <source>
        <dbReference type="EMBL" id="GAJ17622.1"/>
    </source>
</evidence>
<accession>X1VH13</accession>
<name>X1VH13_9ZZZZ</name>
<comment type="caution">
    <text evidence="1">The sequence shown here is derived from an EMBL/GenBank/DDBJ whole genome shotgun (WGS) entry which is preliminary data.</text>
</comment>
<gene>
    <name evidence="1" type="ORF">S12H4_56506</name>
</gene>
<proteinExistence type="predicted"/>
<reference evidence="1" key="1">
    <citation type="journal article" date="2014" name="Front. Microbiol.">
        <title>High frequency of phylogenetically diverse reductive dehalogenase-homologous genes in deep subseafloor sedimentary metagenomes.</title>
        <authorList>
            <person name="Kawai M."/>
            <person name="Futagami T."/>
            <person name="Toyoda A."/>
            <person name="Takaki Y."/>
            <person name="Nishi S."/>
            <person name="Hori S."/>
            <person name="Arai W."/>
            <person name="Tsubouchi T."/>
            <person name="Morono Y."/>
            <person name="Uchiyama I."/>
            <person name="Ito T."/>
            <person name="Fujiyama A."/>
            <person name="Inagaki F."/>
            <person name="Takami H."/>
        </authorList>
    </citation>
    <scope>NUCLEOTIDE SEQUENCE</scope>
    <source>
        <strain evidence="1">Expedition CK06-06</strain>
    </source>
</reference>
<dbReference type="AlphaFoldDB" id="X1VH13"/>